<feature type="compositionally biased region" description="Basic and acidic residues" evidence="5">
    <location>
        <begin position="465"/>
        <end position="482"/>
    </location>
</feature>
<feature type="compositionally biased region" description="Polar residues" evidence="5">
    <location>
        <begin position="376"/>
        <end position="387"/>
    </location>
</feature>
<dbReference type="InterPro" id="IPR052435">
    <property type="entry name" value="YY1-Transcr_Regul"/>
</dbReference>
<dbReference type="GO" id="GO:0005634">
    <property type="term" value="C:nucleus"/>
    <property type="evidence" value="ECO:0007669"/>
    <property type="project" value="UniProtKB-SubCell"/>
</dbReference>
<dbReference type="EMBL" id="JAPWTK010000317">
    <property type="protein sequence ID" value="KAJ8942700.1"/>
    <property type="molecule type" value="Genomic_DNA"/>
</dbReference>
<evidence type="ECO:0000256" key="3">
    <source>
        <dbReference type="ARBA" id="ARBA00023242"/>
    </source>
</evidence>
<keyword evidence="1" id="KW-0805">Transcription regulation</keyword>
<dbReference type="PANTHER" id="PTHR16088:SF3">
    <property type="entry name" value="GON-4-LIKE PROTEIN"/>
    <property type="match status" value="1"/>
</dbReference>
<proteinExistence type="predicted"/>
<comment type="subcellular location">
    <subcellularLocation>
        <location evidence="4">Nucleus</location>
    </subcellularLocation>
</comment>
<dbReference type="InterPro" id="IPR003822">
    <property type="entry name" value="PAH"/>
</dbReference>
<evidence type="ECO:0000256" key="1">
    <source>
        <dbReference type="ARBA" id="ARBA00023015"/>
    </source>
</evidence>
<gene>
    <name evidence="6" type="ORF">NQ318_023432</name>
</gene>
<keyword evidence="2" id="KW-0804">Transcription</keyword>
<feature type="region of interest" description="Disordered" evidence="5">
    <location>
        <begin position="347"/>
        <end position="522"/>
    </location>
</feature>
<protein>
    <submittedName>
        <fullName evidence="6">Uncharacterized protein</fullName>
    </submittedName>
</protein>
<reference evidence="6" key="1">
    <citation type="journal article" date="2023" name="Insect Mol. Biol.">
        <title>Genome sequencing provides insights into the evolution of gene families encoding plant cell wall-degrading enzymes in longhorned beetles.</title>
        <authorList>
            <person name="Shin N.R."/>
            <person name="Okamura Y."/>
            <person name="Kirsch R."/>
            <person name="Pauchet Y."/>
        </authorList>
    </citation>
    <scope>NUCLEOTIDE SEQUENCE</scope>
    <source>
        <strain evidence="6">AMC_N1</strain>
    </source>
</reference>
<keyword evidence="3 4" id="KW-0539">Nucleus</keyword>
<comment type="caution">
    <text evidence="6">The sequence shown here is derived from an EMBL/GenBank/DDBJ whole genome shotgun (WGS) entry which is preliminary data.</text>
</comment>
<evidence type="ECO:0000256" key="4">
    <source>
        <dbReference type="PROSITE-ProRule" id="PRU00810"/>
    </source>
</evidence>
<evidence type="ECO:0000256" key="2">
    <source>
        <dbReference type="ARBA" id="ARBA00023163"/>
    </source>
</evidence>
<dbReference type="GO" id="GO:0006355">
    <property type="term" value="P:regulation of DNA-templated transcription"/>
    <property type="evidence" value="ECO:0007669"/>
    <property type="project" value="InterPro"/>
</dbReference>
<feature type="compositionally biased region" description="Basic residues" evidence="5">
    <location>
        <begin position="403"/>
        <end position="416"/>
    </location>
</feature>
<sequence>MDKVDKEELRVDKAVKVTRKELNDLIAELFECTEHCNSNEANYAVEMDSSTRNVNNDQNSNNKENNMDDTQEVHRNANSNVDESDSVTDNPEDINALMIASSTGRKRKGLSLKGSFLQIFLCRPPEDPEVEKQKSEMFALAYYDKMRETLELEDYHKIMQILNDHEEGDAVDLYKKVKDVLTPKYQELADEFLLFLREKEAAADQPSQLRKIYKSLTELSQSVGVSMGKIKNTLLPMFKGNAILSDLFLQNFLDERPPPSLLEGPYETIDVSKELSRPDDEEIFETITVPDVEDKYGGPSCICNCHQIEDPEFKSRYRHCIRCGTKFMNGKVYIQTGRGLRPATVSFLTSPNTDHNIRLLGKAPTSATQRKKRSETSPSKRVSLSPTKENIDEESEDDIDGKKKSKKKPPKGRNRQGKQPPIPKDLERGQQQKKTLMEKATVQNITTKSKVKDSKQADSCEAEEEKVVKPEETPVEDNRSTEECMEWDDNAVANESAAETEIKSGSPDHQTAESESDCILKL</sequence>
<accession>A0AAV8XUI1</accession>
<feature type="region of interest" description="Disordered" evidence="5">
    <location>
        <begin position="46"/>
        <end position="69"/>
    </location>
</feature>
<name>A0AAV8XUI1_9CUCU</name>
<dbReference type="GO" id="GO:0003712">
    <property type="term" value="F:transcription coregulator activity"/>
    <property type="evidence" value="ECO:0007669"/>
    <property type="project" value="TreeGrafter"/>
</dbReference>
<evidence type="ECO:0000313" key="6">
    <source>
        <dbReference type="EMBL" id="KAJ8942700.1"/>
    </source>
</evidence>
<evidence type="ECO:0000256" key="5">
    <source>
        <dbReference type="SAM" id="MobiDB-lite"/>
    </source>
</evidence>
<feature type="compositionally biased region" description="Low complexity" evidence="5">
    <location>
        <begin position="53"/>
        <end position="64"/>
    </location>
</feature>
<dbReference type="AlphaFoldDB" id="A0AAV8XUI1"/>
<evidence type="ECO:0000313" key="7">
    <source>
        <dbReference type="Proteomes" id="UP001162162"/>
    </source>
</evidence>
<dbReference type="PROSITE" id="PS51477">
    <property type="entry name" value="PAH"/>
    <property type="match status" value="1"/>
</dbReference>
<dbReference type="Proteomes" id="UP001162162">
    <property type="component" value="Unassembled WGS sequence"/>
</dbReference>
<keyword evidence="7" id="KW-1185">Reference proteome</keyword>
<dbReference type="PANTHER" id="PTHR16088">
    <property type="entry name" value="YY1 ASSOCIATED PROTEIN-RELATED"/>
    <property type="match status" value="1"/>
</dbReference>
<organism evidence="6 7">
    <name type="scientific">Aromia moschata</name>
    <dbReference type="NCBI Taxonomy" id="1265417"/>
    <lineage>
        <taxon>Eukaryota</taxon>
        <taxon>Metazoa</taxon>
        <taxon>Ecdysozoa</taxon>
        <taxon>Arthropoda</taxon>
        <taxon>Hexapoda</taxon>
        <taxon>Insecta</taxon>
        <taxon>Pterygota</taxon>
        <taxon>Neoptera</taxon>
        <taxon>Endopterygota</taxon>
        <taxon>Coleoptera</taxon>
        <taxon>Polyphaga</taxon>
        <taxon>Cucujiformia</taxon>
        <taxon>Chrysomeloidea</taxon>
        <taxon>Cerambycidae</taxon>
        <taxon>Cerambycinae</taxon>
        <taxon>Callichromatini</taxon>
        <taxon>Aromia</taxon>
    </lineage>
</organism>